<comment type="caution">
    <text evidence="2">The sequence shown here is derived from an EMBL/GenBank/DDBJ whole genome shotgun (WGS) entry which is preliminary data.</text>
</comment>
<feature type="transmembrane region" description="Helical" evidence="1">
    <location>
        <begin position="38"/>
        <end position="58"/>
    </location>
</feature>
<dbReference type="Proteomes" id="UP001144096">
    <property type="component" value="Unassembled WGS sequence"/>
</dbReference>
<dbReference type="EMBL" id="JAMXQV010000024">
    <property type="protein sequence ID" value="MCR6488307.1"/>
    <property type="molecule type" value="Genomic_DNA"/>
</dbReference>
<dbReference type="AlphaFoldDB" id="A0A9X2NIB3"/>
<evidence type="ECO:0000313" key="3">
    <source>
        <dbReference type="Proteomes" id="UP001144096"/>
    </source>
</evidence>
<protein>
    <submittedName>
        <fullName evidence="2">Uncharacterized protein</fullName>
    </submittedName>
</protein>
<dbReference type="RefSeq" id="WP_257924870.1">
    <property type="nucleotide sequence ID" value="NZ_JAMXQV010000024.1"/>
</dbReference>
<accession>A0A9X2NIB3</accession>
<keyword evidence="1" id="KW-0812">Transmembrane</keyword>
<name>A0A9X2NIB3_9PSEU</name>
<keyword evidence="1" id="KW-1133">Transmembrane helix</keyword>
<sequence>MRPPHLILRPVCDVAASVGAAVAIGAFANAWWHPAAAAPSLLVGAVFGAEAIVHLIWFRPRVIAAMWWLRYEVGPARDALIDLVGQTPSGCPIFDPVDEVVLVCRYDWSSPDVSVTRIRGDDYAALADGTQEFLIVETFHLRARGPEVVSRRVEPWALILDDHYAPVAAKPMLPPEAELDADQERTITENGLRFATSDDVRVLSDQLSRAVP</sequence>
<gene>
    <name evidence="2" type="ORF">M8542_36300</name>
</gene>
<reference evidence="2" key="1">
    <citation type="submission" date="2022-06" db="EMBL/GenBank/DDBJ databases">
        <title>Amycolatopsis iheyaensis sp. nov., a new species of the genus Amycolatopsis isolated from soil in Iheya island, Japan.</title>
        <authorList>
            <person name="Ngamcharungchit C."/>
            <person name="Kanto H."/>
            <person name="Take A."/>
            <person name="Intra B."/>
            <person name="Matsumoto A."/>
            <person name="Panbangred W."/>
            <person name="Inahashi Y."/>
        </authorList>
    </citation>
    <scope>NUCLEOTIDE SEQUENCE</scope>
    <source>
        <strain evidence="2">OK19-0408</strain>
    </source>
</reference>
<evidence type="ECO:0000313" key="2">
    <source>
        <dbReference type="EMBL" id="MCR6488307.1"/>
    </source>
</evidence>
<evidence type="ECO:0000256" key="1">
    <source>
        <dbReference type="SAM" id="Phobius"/>
    </source>
</evidence>
<keyword evidence="1" id="KW-0472">Membrane</keyword>
<keyword evidence="3" id="KW-1185">Reference proteome</keyword>
<organism evidence="2 3">
    <name type="scientific">Amycolatopsis iheyensis</name>
    <dbReference type="NCBI Taxonomy" id="2945988"/>
    <lineage>
        <taxon>Bacteria</taxon>
        <taxon>Bacillati</taxon>
        <taxon>Actinomycetota</taxon>
        <taxon>Actinomycetes</taxon>
        <taxon>Pseudonocardiales</taxon>
        <taxon>Pseudonocardiaceae</taxon>
        <taxon>Amycolatopsis</taxon>
    </lineage>
</organism>
<feature type="transmembrane region" description="Helical" evidence="1">
    <location>
        <begin position="12"/>
        <end position="32"/>
    </location>
</feature>
<proteinExistence type="predicted"/>